<comment type="caution">
    <text evidence="8">The sequence shown here is derived from an EMBL/GenBank/DDBJ whole genome shotgun (WGS) entry which is preliminary data.</text>
</comment>
<keyword evidence="3" id="KW-0325">Glycoprotein</keyword>
<evidence type="ECO:0000256" key="7">
    <source>
        <dbReference type="SAM" id="SignalP"/>
    </source>
</evidence>
<dbReference type="Proteomes" id="UP001454036">
    <property type="component" value="Unassembled WGS sequence"/>
</dbReference>
<dbReference type="GO" id="GO:0098552">
    <property type="term" value="C:side of membrane"/>
    <property type="evidence" value="ECO:0007669"/>
    <property type="project" value="UniProtKB-KW"/>
</dbReference>
<sequence>MATFSSISFLLLTLTPLFIFQVPQIYAQSSSAPAPSPPGPINITAILEEARQFSIFIRFLKETQLGNQINTQVNSSTEGMTLNVSTGIVNTQVYNALRKDPPLAIYQVDKVLLPVDFTMPPAPASSPPSPAAKGKKEGGAAAKDSAAEEPSPDTKPNGSGKMNSGLGLFSGVFIICMAMLS</sequence>
<dbReference type="GO" id="GO:0009834">
    <property type="term" value="P:plant-type secondary cell wall biogenesis"/>
    <property type="evidence" value="ECO:0007669"/>
    <property type="project" value="TreeGrafter"/>
</dbReference>
<evidence type="ECO:0000256" key="3">
    <source>
        <dbReference type="ARBA" id="ARBA00022622"/>
    </source>
</evidence>
<proteinExistence type="predicted"/>
<dbReference type="GO" id="GO:0005886">
    <property type="term" value="C:plasma membrane"/>
    <property type="evidence" value="ECO:0007669"/>
    <property type="project" value="UniProtKB-SubCell"/>
</dbReference>
<protein>
    <submittedName>
        <fullName evidence="8">Uncharacterized protein</fullName>
    </submittedName>
</protein>
<dbReference type="AlphaFoldDB" id="A0AAV3Q9H4"/>
<dbReference type="SUPFAM" id="SSF82153">
    <property type="entry name" value="FAS1 domain"/>
    <property type="match status" value="1"/>
</dbReference>
<feature type="chain" id="PRO_5043618411" evidence="7">
    <location>
        <begin position="28"/>
        <end position="181"/>
    </location>
</feature>
<reference evidence="8 9" key="1">
    <citation type="submission" date="2024-01" db="EMBL/GenBank/DDBJ databases">
        <title>The complete chloroplast genome sequence of Lithospermum erythrorhizon: insights into the phylogenetic relationship among Boraginaceae species and the maternal lineages of purple gromwells.</title>
        <authorList>
            <person name="Okada T."/>
            <person name="Watanabe K."/>
        </authorList>
    </citation>
    <scope>NUCLEOTIDE SEQUENCE [LARGE SCALE GENOMIC DNA]</scope>
</reference>
<evidence type="ECO:0000256" key="5">
    <source>
        <dbReference type="ARBA" id="ARBA00023136"/>
    </source>
</evidence>
<feature type="region of interest" description="Disordered" evidence="6">
    <location>
        <begin position="122"/>
        <end position="162"/>
    </location>
</feature>
<gene>
    <name evidence="8" type="ORF">LIER_16763</name>
</gene>
<keyword evidence="9" id="KW-1185">Reference proteome</keyword>
<organism evidence="8 9">
    <name type="scientific">Lithospermum erythrorhizon</name>
    <name type="common">Purple gromwell</name>
    <name type="synonym">Lithospermum officinale var. erythrorhizon</name>
    <dbReference type="NCBI Taxonomy" id="34254"/>
    <lineage>
        <taxon>Eukaryota</taxon>
        <taxon>Viridiplantae</taxon>
        <taxon>Streptophyta</taxon>
        <taxon>Embryophyta</taxon>
        <taxon>Tracheophyta</taxon>
        <taxon>Spermatophyta</taxon>
        <taxon>Magnoliopsida</taxon>
        <taxon>eudicotyledons</taxon>
        <taxon>Gunneridae</taxon>
        <taxon>Pentapetalae</taxon>
        <taxon>asterids</taxon>
        <taxon>lamiids</taxon>
        <taxon>Boraginales</taxon>
        <taxon>Boraginaceae</taxon>
        <taxon>Boraginoideae</taxon>
        <taxon>Lithospermeae</taxon>
        <taxon>Lithospermum</taxon>
    </lineage>
</organism>
<dbReference type="InterPro" id="IPR036378">
    <property type="entry name" value="FAS1_dom_sf"/>
</dbReference>
<evidence type="ECO:0000256" key="2">
    <source>
        <dbReference type="ARBA" id="ARBA00022475"/>
    </source>
</evidence>
<feature type="signal peptide" evidence="7">
    <location>
        <begin position="1"/>
        <end position="27"/>
    </location>
</feature>
<dbReference type="PANTHER" id="PTHR32077:SF54">
    <property type="entry name" value="FASCICLIN-LIKE ARABINOGALACTAN PROTEIN 13-RELATED"/>
    <property type="match status" value="1"/>
</dbReference>
<dbReference type="InterPro" id="IPR045003">
    <property type="entry name" value="FLA_A"/>
</dbReference>
<comment type="subcellular location">
    <subcellularLocation>
        <location evidence="1">Cell membrane</location>
        <topology evidence="1">Lipid-anchor</topology>
        <topology evidence="1">GPI-anchor</topology>
    </subcellularLocation>
</comment>
<keyword evidence="4 7" id="KW-0732">Signal</keyword>
<evidence type="ECO:0000256" key="4">
    <source>
        <dbReference type="ARBA" id="ARBA00022729"/>
    </source>
</evidence>
<keyword evidence="5" id="KW-0472">Membrane</keyword>
<keyword evidence="2" id="KW-1003">Cell membrane</keyword>
<evidence type="ECO:0000256" key="1">
    <source>
        <dbReference type="ARBA" id="ARBA00004609"/>
    </source>
</evidence>
<dbReference type="PANTHER" id="PTHR32077">
    <property type="entry name" value="FASCICLIN-LIKE ARABINOGALACTAN PROTEIN"/>
    <property type="match status" value="1"/>
</dbReference>
<evidence type="ECO:0000313" key="9">
    <source>
        <dbReference type="Proteomes" id="UP001454036"/>
    </source>
</evidence>
<evidence type="ECO:0000256" key="6">
    <source>
        <dbReference type="SAM" id="MobiDB-lite"/>
    </source>
</evidence>
<evidence type="ECO:0000313" key="8">
    <source>
        <dbReference type="EMBL" id="GAA0160140.1"/>
    </source>
</evidence>
<name>A0AAV3Q9H4_LITER</name>
<keyword evidence="3" id="KW-0449">Lipoprotein</keyword>
<dbReference type="EMBL" id="BAABME010003786">
    <property type="protein sequence ID" value="GAA0160140.1"/>
    <property type="molecule type" value="Genomic_DNA"/>
</dbReference>
<accession>A0AAV3Q9H4</accession>
<keyword evidence="3" id="KW-0336">GPI-anchor</keyword>